<proteinExistence type="predicted"/>
<accession>A0ABR7PL36</accession>
<feature type="region of interest" description="Disordered" evidence="1">
    <location>
        <begin position="85"/>
        <end position="105"/>
    </location>
</feature>
<evidence type="ECO:0000256" key="1">
    <source>
        <dbReference type="SAM" id="MobiDB-lite"/>
    </source>
</evidence>
<evidence type="ECO:0000313" key="2">
    <source>
        <dbReference type="EMBL" id="MBC8747093.1"/>
    </source>
</evidence>
<sequence length="105" mass="12800">MQRYEHANTLRANEQTRQRIVWFLEGWYDVRRLHSRIGYRLPLEFENANTQRRDRERRATHARITKGNMASAAVELIDTFRHPTDERVRRSRTMHRGLDRNEHCN</sequence>
<evidence type="ECO:0008006" key="4">
    <source>
        <dbReference type="Google" id="ProtNLM"/>
    </source>
</evidence>
<organism evidence="2 3">
    <name type="scientific">Paraburkholderia podalyriae</name>
    <dbReference type="NCBI Taxonomy" id="1938811"/>
    <lineage>
        <taxon>Bacteria</taxon>
        <taxon>Pseudomonadati</taxon>
        <taxon>Pseudomonadota</taxon>
        <taxon>Betaproteobacteria</taxon>
        <taxon>Burkholderiales</taxon>
        <taxon>Burkholderiaceae</taxon>
        <taxon>Paraburkholderia</taxon>
    </lineage>
</organism>
<reference evidence="2 3" key="1">
    <citation type="submission" date="2019-09" db="EMBL/GenBank/DDBJ databases">
        <title>Paraburkholderia podalyriae sp. nov., A South African Podalyria-associated rhizobium.</title>
        <authorList>
            <person name="Mavima L."/>
            <person name="Beukes C.W."/>
            <person name="Palmer M."/>
            <person name="De Meyer S.E."/>
            <person name="James E.K."/>
            <person name="Maluk M."/>
            <person name="Avontuur J.R."/>
            <person name="Chan W.Y."/>
            <person name="Venter S.N."/>
            <person name="Steenkamp E.T."/>
        </authorList>
    </citation>
    <scope>NUCLEOTIDE SEQUENCE [LARGE SCALE GENOMIC DNA]</scope>
    <source>
        <strain evidence="2 3">WC7.3b</strain>
    </source>
</reference>
<dbReference type="Proteomes" id="UP000736373">
    <property type="component" value="Unassembled WGS sequence"/>
</dbReference>
<comment type="caution">
    <text evidence="2">The sequence shown here is derived from an EMBL/GenBank/DDBJ whole genome shotgun (WGS) entry which is preliminary data.</text>
</comment>
<protein>
    <recommendedName>
        <fullName evidence="4">Integrase catalytic domain-containing protein</fullName>
    </recommendedName>
</protein>
<name>A0ABR7PL36_9BURK</name>
<dbReference type="EMBL" id="VZQQ01000007">
    <property type="protein sequence ID" value="MBC8747093.1"/>
    <property type="molecule type" value="Genomic_DNA"/>
</dbReference>
<keyword evidence="3" id="KW-1185">Reference proteome</keyword>
<feature type="compositionally biased region" description="Basic and acidic residues" evidence="1">
    <location>
        <begin position="96"/>
        <end position="105"/>
    </location>
</feature>
<gene>
    <name evidence="2" type="ORF">F6X42_10830</name>
</gene>
<evidence type="ECO:0000313" key="3">
    <source>
        <dbReference type="Proteomes" id="UP000736373"/>
    </source>
</evidence>